<dbReference type="EMBL" id="JAPFQN010000005">
    <property type="protein sequence ID" value="MCX2744322.1"/>
    <property type="molecule type" value="Genomic_DNA"/>
</dbReference>
<accession>A0ABT3RSU4</accession>
<keyword evidence="1" id="KW-0732">Signal</keyword>
<proteinExistence type="predicted"/>
<evidence type="ECO:0000256" key="1">
    <source>
        <dbReference type="SAM" id="SignalP"/>
    </source>
</evidence>
<feature type="chain" id="PRO_5046821825" evidence="1">
    <location>
        <begin position="21"/>
        <end position="194"/>
    </location>
</feature>
<dbReference type="RefSeq" id="WP_266056783.1">
    <property type="nucleotide sequence ID" value="NZ_JAPFQN010000005.1"/>
</dbReference>
<organism evidence="2 3">
    <name type="scientific">Mangrovivirga halotolerans</name>
    <dbReference type="NCBI Taxonomy" id="2993936"/>
    <lineage>
        <taxon>Bacteria</taxon>
        <taxon>Pseudomonadati</taxon>
        <taxon>Bacteroidota</taxon>
        <taxon>Cytophagia</taxon>
        <taxon>Cytophagales</taxon>
        <taxon>Mangrovivirgaceae</taxon>
        <taxon>Mangrovivirga</taxon>
    </lineage>
</organism>
<protein>
    <submittedName>
        <fullName evidence="2">Uncharacterized protein</fullName>
    </submittedName>
</protein>
<evidence type="ECO:0000313" key="2">
    <source>
        <dbReference type="EMBL" id="MCX2744322.1"/>
    </source>
</evidence>
<keyword evidence="3" id="KW-1185">Reference proteome</keyword>
<name>A0ABT3RSU4_9BACT</name>
<gene>
    <name evidence="2" type="ORF">OO013_10615</name>
</gene>
<evidence type="ECO:0000313" key="3">
    <source>
        <dbReference type="Proteomes" id="UP001209885"/>
    </source>
</evidence>
<reference evidence="2 3" key="1">
    <citation type="submission" date="2022-11" db="EMBL/GenBank/DDBJ databases">
        <title>The characterization of three novel Bacteroidetes species and genomic analysis of their roles in tidal elemental geochemical cycles.</title>
        <authorList>
            <person name="Ma K."/>
        </authorList>
    </citation>
    <scope>NUCLEOTIDE SEQUENCE [LARGE SCALE GENOMIC DNA]</scope>
    <source>
        <strain evidence="2 3">M17</strain>
    </source>
</reference>
<sequence length="194" mass="21727">MRKLTLTILLAVGVTISSVAATSIKADTTKNDDLALERISEKSVYHLSYYNKAFDLYTLIVKKGNTVIFKDQVTGNGIDKIYDYGKLKSGEYKVVVNSSKSGRLIEKTITVVSDVDFLKSRFIVSKQDDGRVLIKNRTGEKIEVMININGQRDTITKLISFNPLETKILKIEDDVNTSELTVFYNGENLASLNF</sequence>
<feature type="signal peptide" evidence="1">
    <location>
        <begin position="1"/>
        <end position="20"/>
    </location>
</feature>
<dbReference type="Proteomes" id="UP001209885">
    <property type="component" value="Unassembled WGS sequence"/>
</dbReference>
<comment type="caution">
    <text evidence="2">The sequence shown here is derived from an EMBL/GenBank/DDBJ whole genome shotgun (WGS) entry which is preliminary data.</text>
</comment>